<feature type="transmembrane region" description="Helical" evidence="7">
    <location>
        <begin position="7"/>
        <end position="28"/>
    </location>
</feature>
<comment type="caution">
    <text evidence="8">The sequence shown here is derived from an EMBL/GenBank/DDBJ whole genome shotgun (WGS) entry which is preliminary data.</text>
</comment>
<feature type="transmembrane region" description="Helical" evidence="7">
    <location>
        <begin position="185"/>
        <end position="203"/>
    </location>
</feature>
<keyword evidence="9" id="KW-1185">Reference proteome</keyword>
<dbReference type="GO" id="GO:0006885">
    <property type="term" value="P:regulation of pH"/>
    <property type="evidence" value="ECO:0007669"/>
    <property type="project" value="InterPro"/>
</dbReference>
<evidence type="ECO:0000256" key="2">
    <source>
        <dbReference type="ARBA" id="ARBA00015550"/>
    </source>
</evidence>
<feature type="transmembrane region" description="Helical" evidence="7">
    <location>
        <begin position="55"/>
        <end position="75"/>
    </location>
</feature>
<keyword evidence="5 7" id="KW-1133">Transmembrane helix</keyword>
<keyword evidence="3" id="KW-1003">Cell membrane</keyword>
<feature type="transmembrane region" description="Helical" evidence="7">
    <location>
        <begin position="316"/>
        <end position="337"/>
    </location>
</feature>
<feature type="transmembrane region" description="Helical" evidence="7">
    <location>
        <begin position="126"/>
        <end position="146"/>
    </location>
</feature>
<accession>A0A4S3MLX9</accession>
<dbReference type="OrthoDB" id="9808135at2"/>
<evidence type="ECO:0000256" key="5">
    <source>
        <dbReference type="ARBA" id="ARBA00022989"/>
    </source>
</evidence>
<dbReference type="RefSeq" id="WP_136395062.1">
    <property type="nucleotide sequence ID" value="NZ_SSND01000003.1"/>
</dbReference>
<keyword evidence="6 7" id="KW-0472">Membrane</keyword>
<reference evidence="8 9" key="1">
    <citation type="submission" date="2019-04" db="EMBL/GenBank/DDBJ databases">
        <title>Draft genome sequence of Gemmobacter aestuarii sp. nov.</title>
        <authorList>
            <person name="Hameed A."/>
            <person name="Lin S.-Y."/>
            <person name="Shahina M."/>
            <person name="Lai W.-A."/>
            <person name="Young C.-C."/>
        </authorList>
    </citation>
    <scope>NUCLEOTIDE SEQUENCE [LARGE SCALE GENOMIC DNA]</scope>
    <source>
        <strain evidence="8 9">CC-PW-75</strain>
    </source>
</reference>
<dbReference type="PANTHER" id="PTHR30341:SF0">
    <property type="entry name" value="NA(+)_H(+) ANTIPORTER NHAA"/>
    <property type="match status" value="1"/>
</dbReference>
<proteinExistence type="predicted"/>
<evidence type="ECO:0000256" key="1">
    <source>
        <dbReference type="ARBA" id="ARBA00004429"/>
    </source>
</evidence>
<keyword evidence="4 7" id="KW-0812">Transmembrane</keyword>
<feature type="transmembrane region" description="Helical" evidence="7">
    <location>
        <begin position="248"/>
        <end position="267"/>
    </location>
</feature>
<dbReference type="AlphaFoldDB" id="A0A4S3MLX9"/>
<feature type="transmembrane region" description="Helical" evidence="7">
    <location>
        <begin position="96"/>
        <end position="120"/>
    </location>
</feature>
<dbReference type="InterPro" id="IPR023171">
    <property type="entry name" value="Na/H_antiporter_dom_sf"/>
</dbReference>
<organism evidence="8 9">
    <name type="scientific">Aliigemmobacter aestuarii</name>
    <dbReference type="NCBI Taxonomy" id="1445661"/>
    <lineage>
        <taxon>Bacteria</taxon>
        <taxon>Pseudomonadati</taxon>
        <taxon>Pseudomonadota</taxon>
        <taxon>Alphaproteobacteria</taxon>
        <taxon>Rhodobacterales</taxon>
        <taxon>Paracoccaceae</taxon>
        <taxon>Aliigemmobacter</taxon>
    </lineage>
</organism>
<evidence type="ECO:0000256" key="4">
    <source>
        <dbReference type="ARBA" id="ARBA00022692"/>
    </source>
</evidence>
<name>A0A4S3MLX9_9RHOB</name>
<dbReference type="GO" id="GO:0005886">
    <property type="term" value="C:plasma membrane"/>
    <property type="evidence" value="ECO:0007669"/>
    <property type="project" value="UniProtKB-SubCell"/>
</dbReference>
<feature type="transmembrane region" description="Helical" evidence="7">
    <location>
        <begin position="223"/>
        <end position="242"/>
    </location>
</feature>
<feature type="transmembrane region" description="Helical" evidence="7">
    <location>
        <begin position="158"/>
        <end position="179"/>
    </location>
</feature>
<comment type="subcellular location">
    <subcellularLocation>
        <location evidence="1">Cell inner membrane</location>
        <topology evidence="1">Multi-pass membrane protein</topology>
    </subcellularLocation>
</comment>
<dbReference type="GO" id="GO:0015385">
    <property type="term" value="F:sodium:proton antiporter activity"/>
    <property type="evidence" value="ECO:0007669"/>
    <property type="project" value="TreeGrafter"/>
</dbReference>
<evidence type="ECO:0000256" key="3">
    <source>
        <dbReference type="ARBA" id="ARBA00022475"/>
    </source>
</evidence>
<dbReference type="EMBL" id="SSND01000003">
    <property type="protein sequence ID" value="THD83035.1"/>
    <property type="molecule type" value="Genomic_DNA"/>
</dbReference>
<dbReference type="InterPro" id="IPR004670">
    <property type="entry name" value="NhaA"/>
</dbReference>
<sequence length="410" mass="44042">MYRVSTFLRDFALALLIGAVTATLWVNISPGHYYDAMEWRLIDPDLPRWIGASDYGLTLIRLVAEVLMSLFFFFLGKEFWEALMLERGALHGRRAVLPVFATVGGMVAAVLGWLVLSAMIETAEEAYPGAGWVVPLGGDALLAYLFGRIVFGAAHPALHVLLLVTIAMDITGLLTQGLAFPEARLTLAWLILPVLAAFGAWWFAGRSANIGASERLRRRSLHLWPYVLAGIVSWIGVFAAGLPPALGLLPIIPVMPHADHAFGLFAEAEEYLTDPLNRLAHHLVIPLYAVLFLFGLTHGAVDLAALAPTTLVTLGAFWVAKPLGMVLGGLILARALGFRLPPGMGRRDFLIVALLCGIGFTVPALSLASALPGGAMQEAARLGLALSIAAGPLAVLIAPVIRRRKPPVRH</sequence>
<evidence type="ECO:0000256" key="7">
    <source>
        <dbReference type="SAM" id="Phobius"/>
    </source>
</evidence>
<dbReference type="PANTHER" id="PTHR30341">
    <property type="entry name" value="SODIUM ION/PROTON ANTIPORTER NHAA-RELATED"/>
    <property type="match status" value="1"/>
</dbReference>
<protein>
    <recommendedName>
        <fullName evidence="2">Putative Na(+)/H(+) antiporter NhaA homolog</fullName>
    </recommendedName>
</protein>
<feature type="transmembrane region" description="Helical" evidence="7">
    <location>
        <begin position="382"/>
        <end position="401"/>
    </location>
</feature>
<feature type="transmembrane region" description="Helical" evidence="7">
    <location>
        <begin position="349"/>
        <end position="370"/>
    </location>
</feature>
<gene>
    <name evidence="8" type="ORF">E7811_12915</name>
</gene>
<dbReference type="Gene3D" id="1.20.1530.10">
    <property type="entry name" value="Na+/H+ antiporter like domain"/>
    <property type="match status" value="1"/>
</dbReference>
<dbReference type="Proteomes" id="UP000309450">
    <property type="component" value="Unassembled WGS sequence"/>
</dbReference>
<evidence type="ECO:0000256" key="6">
    <source>
        <dbReference type="ARBA" id="ARBA00023136"/>
    </source>
</evidence>
<dbReference type="Pfam" id="PF06965">
    <property type="entry name" value="Na_H_antiport_1"/>
    <property type="match status" value="1"/>
</dbReference>
<evidence type="ECO:0000313" key="8">
    <source>
        <dbReference type="EMBL" id="THD83035.1"/>
    </source>
</evidence>
<feature type="transmembrane region" description="Helical" evidence="7">
    <location>
        <begin position="279"/>
        <end position="296"/>
    </location>
</feature>
<evidence type="ECO:0000313" key="9">
    <source>
        <dbReference type="Proteomes" id="UP000309450"/>
    </source>
</evidence>